<accession>A1RYM4</accession>
<dbReference type="STRING" id="368408.Tpen_0903"/>
<reference evidence="2" key="1">
    <citation type="journal article" date="2008" name="J. Bacteriol.">
        <title>Genome sequence of Thermofilum pendens reveals an exceptional loss of biosynthetic pathways without genome reduction.</title>
        <authorList>
            <person name="Anderson I."/>
            <person name="Rodriguez J."/>
            <person name="Susanti D."/>
            <person name="Porat I."/>
            <person name="Reich C."/>
            <person name="Ulrich L.E."/>
            <person name="Elkins J.G."/>
            <person name="Mavromatis K."/>
            <person name="Lykidis A."/>
            <person name="Kim E."/>
            <person name="Thompson L.S."/>
            <person name="Nolan M."/>
            <person name="Land M."/>
            <person name="Copeland A."/>
            <person name="Lapidus A."/>
            <person name="Lucas S."/>
            <person name="Detter C."/>
            <person name="Zhulin I.B."/>
            <person name="Olsen G.J."/>
            <person name="Whitman W."/>
            <person name="Mukhopadhyay B."/>
            <person name="Bristow J."/>
            <person name="Kyrpides N."/>
        </authorList>
    </citation>
    <scope>NUCLEOTIDE SEQUENCE [LARGE SCALE GENOMIC DNA]</scope>
    <source>
        <strain evidence="2">DSM 2475 / Hrk 5</strain>
    </source>
</reference>
<dbReference type="OrthoDB" id="383699at2157"/>
<evidence type="ECO:0000313" key="1">
    <source>
        <dbReference type="EMBL" id="ABL78304.1"/>
    </source>
</evidence>
<organism evidence="1 2">
    <name type="scientific">Thermofilum pendens (strain DSM 2475 / Hrk 5)</name>
    <dbReference type="NCBI Taxonomy" id="368408"/>
    <lineage>
        <taxon>Archaea</taxon>
        <taxon>Thermoproteota</taxon>
        <taxon>Thermoprotei</taxon>
        <taxon>Thermofilales</taxon>
        <taxon>Thermofilaceae</taxon>
        <taxon>Thermofilum</taxon>
    </lineage>
</organism>
<dbReference type="HOGENOM" id="CLU_1021651_0_0_2"/>
<dbReference type="RefSeq" id="WP_011752569.1">
    <property type="nucleotide sequence ID" value="NC_008698.1"/>
</dbReference>
<evidence type="ECO:0000313" key="2">
    <source>
        <dbReference type="Proteomes" id="UP000000641"/>
    </source>
</evidence>
<dbReference type="GeneID" id="4602226"/>
<gene>
    <name evidence="1" type="ordered locus">Tpen_0903</name>
</gene>
<dbReference type="EnsemblBacteria" id="ABL78304">
    <property type="protein sequence ID" value="ABL78304"/>
    <property type="gene ID" value="Tpen_0903"/>
</dbReference>
<dbReference type="Proteomes" id="UP000000641">
    <property type="component" value="Chromosome"/>
</dbReference>
<protein>
    <recommendedName>
        <fullName evidence="3">Iron-containing alcohol dehydrogenase</fullName>
    </recommendedName>
</protein>
<name>A1RYM4_THEPD</name>
<dbReference type="AlphaFoldDB" id="A1RYM4"/>
<keyword evidence="2" id="KW-1185">Reference proteome</keyword>
<dbReference type="KEGG" id="tpe:Tpen_0903"/>
<dbReference type="EMBL" id="CP000505">
    <property type="protein sequence ID" value="ABL78304.1"/>
    <property type="molecule type" value="Genomic_DNA"/>
</dbReference>
<sequence length="296" mass="32644">MRLKVVESLRSALRSAGCPVVVDDVGARVAEELGLENVLRVDSADLVGLEKVHAAIHESGARRIVGLGGLPAVNAAKVLASPRLRGKSLREVYYDERKPAVEVLLVPLEPAYCTDLSDLVLVYDSKIPAWLVRRAYGNTYVATFAYLEEAGRSPRTRVVVRDMSLAGYSDVDPGESYVSLCSIYEGRAPGPLLIAAMTLSSILGWSLDGAVEAVAGAKFEEALKEAFEQENPESWLEKEMRLRRAQPRLWKRVDLLVEHAWTFYSLRLRSLGFRGKVEVYKLFRSLLSSLPAVGTP</sequence>
<evidence type="ECO:0008006" key="3">
    <source>
        <dbReference type="Google" id="ProtNLM"/>
    </source>
</evidence>
<proteinExistence type="predicted"/>